<organism evidence="2 3">
    <name type="scientific">Psophocarpus tetragonolobus</name>
    <name type="common">Winged bean</name>
    <name type="synonym">Dolichos tetragonolobus</name>
    <dbReference type="NCBI Taxonomy" id="3891"/>
    <lineage>
        <taxon>Eukaryota</taxon>
        <taxon>Viridiplantae</taxon>
        <taxon>Streptophyta</taxon>
        <taxon>Embryophyta</taxon>
        <taxon>Tracheophyta</taxon>
        <taxon>Spermatophyta</taxon>
        <taxon>Magnoliopsida</taxon>
        <taxon>eudicotyledons</taxon>
        <taxon>Gunneridae</taxon>
        <taxon>Pentapetalae</taxon>
        <taxon>rosids</taxon>
        <taxon>fabids</taxon>
        <taxon>Fabales</taxon>
        <taxon>Fabaceae</taxon>
        <taxon>Papilionoideae</taxon>
        <taxon>50 kb inversion clade</taxon>
        <taxon>NPAAA clade</taxon>
        <taxon>indigoferoid/millettioid clade</taxon>
        <taxon>Phaseoleae</taxon>
        <taxon>Psophocarpus</taxon>
    </lineage>
</organism>
<dbReference type="Proteomes" id="UP001386955">
    <property type="component" value="Unassembled WGS sequence"/>
</dbReference>
<sequence length="285" mass="31975">MINIEAFQNLISKLLIHPLVWRVTGFVSSIVGFSCYALSPSFEDMFGQWNLLKITVYCVVSSAFCIFMLFVKRCSGGQRRGLLLKTQLGFVVVTLTSLWSVFENKSEEGTVANGHRKMMNLSSTGAFALMALSLSRQLQLGFEVGMTNFLVGCLLVTLMKMSLKLAPVAALLCYLLVNVRFISDWLLEKGTHNVADEANNNESVVQDADVVDLEANSQVLAHHTDEANIVDLEANSDSTEYADADSDDEVHRKADDFIEKFKQQLKLQRLNSLIRYQKMLKDRDQ</sequence>
<keyword evidence="1" id="KW-0472">Membrane</keyword>
<evidence type="ECO:0000256" key="1">
    <source>
        <dbReference type="SAM" id="Phobius"/>
    </source>
</evidence>
<reference evidence="2 3" key="1">
    <citation type="submission" date="2024-01" db="EMBL/GenBank/DDBJ databases">
        <title>The genomes of 5 underutilized Papilionoideae crops provide insights into root nodulation and disease resistanc.</title>
        <authorList>
            <person name="Jiang F."/>
        </authorList>
    </citation>
    <scope>NUCLEOTIDE SEQUENCE [LARGE SCALE GENOMIC DNA]</scope>
    <source>
        <strain evidence="2">DUOXIRENSHENG_FW03</strain>
        <tissue evidence="2">Leaves</tissue>
    </source>
</reference>
<keyword evidence="1" id="KW-0812">Transmembrane</keyword>
<dbReference type="PANTHER" id="PTHR33098">
    <property type="entry name" value="COTTON FIBER (DUF761)"/>
    <property type="match status" value="1"/>
</dbReference>
<proteinExistence type="predicted"/>
<dbReference type="PANTHER" id="PTHR33098:SF57">
    <property type="entry name" value="DUF4408 DOMAIN PROTEIN"/>
    <property type="match status" value="1"/>
</dbReference>
<dbReference type="AlphaFoldDB" id="A0AAN9SYC6"/>
<name>A0AAN9SYC6_PSOTE</name>
<feature type="transmembrane region" description="Helical" evidence="1">
    <location>
        <begin position="51"/>
        <end position="70"/>
    </location>
</feature>
<dbReference type="EMBL" id="JAYMYS010000002">
    <property type="protein sequence ID" value="KAK7407491.1"/>
    <property type="molecule type" value="Genomic_DNA"/>
</dbReference>
<evidence type="ECO:0000313" key="2">
    <source>
        <dbReference type="EMBL" id="KAK7407491.1"/>
    </source>
</evidence>
<evidence type="ECO:0008006" key="4">
    <source>
        <dbReference type="Google" id="ProtNLM"/>
    </source>
</evidence>
<keyword evidence="3" id="KW-1185">Reference proteome</keyword>
<evidence type="ECO:0000313" key="3">
    <source>
        <dbReference type="Proteomes" id="UP001386955"/>
    </source>
</evidence>
<protein>
    <recommendedName>
        <fullName evidence="4">Transmembrane protein</fullName>
    </recommendedName>
</protein>
<dbReference type="InterPro" id="IPR008480">
    <property type="entry name" value="DUF761_pln"/>
</dbReference>
<accession>A0AAN9SYC6</accession>
<gene>
    <name evidence="2" type="ORF">VNO78_09444</name>
</gene>
<keyword evidence="1" id="KW-1133">Transmembrane helix</keyword>
<feature type="transmembrane region" description="Helical" evidence="1">
    <location>
        <begin position="19"/>
        <end position="39"/>
    </location>
</feature>
<comment type="caution">
    <text evidence="2">The sequence shown here is derived from an EMBL/GenBank/DDBJ whole genome shotgun (WGS) entry which is preliminary data.</text>
</comment>
<dbReference type="Pfam" id="PF05553">
    <property type="entry name" value="DUF761"/>
    <property type="match status" value="1"/>
</dbReference>